<proteinExistence type="predicted"/>
<organism evidence="2 3">
    <name type="scientific">Paenibacillus uliginis N3/975</name>
    <dbReference type="NCBI Taxonomy" id="1313296"/>
    <lineage>
        <taxon>Bacteria</taxon>
        <taxon>Bacillati</taxon>
        <taxon>Bacillota</taxon>
        <taxon>Bacilli</taxon>
        <taxon>Bacillales</taxon>
        <taxon>Paenibacillaceae</taxon>
        <taxon>Paenibacillus</taxon>
    </lineage>
</organism>
<dbReference type="AlphaFoldDB" id="A0A1X7HP24"/>
<keyword evidence="1" id="KW-1133">Transmembrane helix</keyword>
<dbReference type="EMBL" id="LT840184">
    <property type="protein sequence ID" value="SMF89755.1"/>
    <property type="molecule type" value="Genomic_DNA"/>
</dbReference>
<accession>A0A1X7HP24</accession>
<keyword evidence="3" id="KW-1185">Reference proteome</keyword>
<keyword evidence="1" id="KW-0812">Transmembrane</keyword>
<name>A0A1X7HP24_9BACL</name>
<dbReference type="RefSeq" id="WP_208915478.1">
    <property type="nucleotide sequence ID" value="NZ_LT840184.1"/>
</dbReference>
<reference evidence="2 3" key="1">
    <citation type="submission" date="2017-04" db="EMBL/GenBank/DDBJ databases">
        <authorList>
            <person name="Afonso C.L."/>
            <person name="Miller P.J."/>
            <person name="Scott M.A."/>
            <person name="Spackman E."/>
            <person name="Goraichik I."/>
            <person name="Dimitrov K.M."/>
            <person name="Suarez D.L."/>
            <person name="Swayne D.E."/>
        </authorList>
    </citation>
    <scope>NUCLEOTIDE SEQUENCE [LARGE SCALE GENOMIC DNA]</scope>
    <source>
        <strain evidence="2 3">N3/975</strain>
    </source>
</reference>
<feature type="transmembrane region" description="Helical" evidence="1">
    <location>
        <begin position="186"/>
        <end position="209"/>
    </location>
</feature>
<evidence type="ECO:0000256" key="1">
    <source>
        <dbReference type="SAM" id="Phobius"/>
    </source>
</evidence>
<sequence>MKLPQIFTLNEDGYILIQKLVQFRMDEDLAYEYHGLRVIEEKQQNIAQKNGILHSLNKAHKNHAASKMLERIRKKEEWKAYWEAKNLIPLPEILRDAAIEQLNATAEGRIQLFLIMQEVIHTPIYYDMDHFKDAGEETNFEAHIDKISHLCGFGPWGKKIYKDTEKFFKDIKDEGGKMLKWGITDLVGVGSIAAVLALPVIAPAVGGLLGLSGAAATTTGLTMLGGGSIAAGVGMVGGMTVLVGGSSLLGVVALDAVGKILSQIPQEAVALNIVKVVNLIHYLKSDDNRDQVATIDILIKAQELFLEFKHQIEREMLLTGIYNTKKEMMQMTHILNRAFRQLIK</sequence>
<keyword evidence="1" id="KW-0472">Membrane</keyword>
<evidence type="ECO:0000313" key="3">
    <source>
        <dbReference type="Proteomes" id="UP000192940"/>
    </source>
</evidence>
<feature type="transmembrane region" description="Helical" evidence="1">
    <location>
        <begin position="229"/>
        <end position="254"/>
    </location>
</feature>
<evidence type="ECO:0000313" key="2">
    <source>
        <dbReference type="EMBL" id="SMF89755.1"/>
    </source>
</evidence>
<dbReference type="Proteomes" id="UP000192940">
    <property type="component" value="Chromosome I"/>
</dbReference>
<dbReference type="STRING" id="1313296.SAMN05661091_4765"/>
<gene>
    <name evidence="2" type="ORF">SAMN05661091_4765</name>
</gene>
<protein>
    <submittedName>
        <fullName evidence="2">Uncharacterized protein</fullName>
    </submittedName>
</protein>